<protein>
    <submittedName>
        <fullName evidence="1">Uncharacterized protein</fullName>
    </submittedName>
</protein>
<dbReference type="Proteomes" id="UP001160483">
    <property type="component" value="Unassembled WGS sequence"/>
</dbReference>
<sequence>MLKELGFWCSEKEVLSDGPLDHNRLNPLLLVDDVWFAKCDRSFLEMIEWYLTRVFVESHELAYSFCRFTTCSLALEQPRLMGACTMTDGVYCWPEGYWHYVSYHHVKPPQEFLDHLVDRYDTMLEMTRIARAKKKLLLWDDLKQKAADMPHAMQEWVISYTTIRIDS</sequence>
<evidence type="ECO:0000313" key="2">
    <source>
        <dbReference type="EMBL" id="CAH0513209.1"/>
    </source>
</evidence>
<accession>A0AAU9L0I9</accession>
<comment type="caution">
    <text evidence="1">The sequence shown here is derived from an EMBL/GenBank/DDBJ whole genome shotgun (WGS) entry which is preliminary data.</text>
</comment>
<name>A0AAU9L0I9_9STRA</name>
<proteinExistence type="predicted"/>
<evidence type="ECO:0000313" key="3">
    <source>
        <dbReference type="Proteomes" id="UP001158986"/>
    </source>
</evidence>
<gene>
    <name evidence="2" type="ORF">PBS001_LOCUS27</name>
    <name evidence="1" type="ORF">PBS003_LOCUS6989</name>
</gene>
<evidence type="ECO:0000313" key="4">
    <source>
        <dbReference type="Proteomes" id="UP001160483"/>
    </source>
</evidence>
<organism evidence="1 4">
    <name type="scientific">Peronospora belbahrii</name>
    <dbReference type="NCBI Taxonomy" id="622444"/>
    <lineage>
        <taxon>Eukaryota</taxon>
        <taxon>Sar</taxon>
        <taxon>Stramenopiles</taxon>
        <taxon>Oomycota</taxon>
        <taxon>Peronosporomycetes</taxon>
        <taxon>Peronosporales</taxon>
        <taxon>Peronosporaceae</taxon>
        <taxon>Peronospora</taxon>
    </lineage>
</organism>
<dbReference type="Proteomes" id="UP001158986">
    <property type="component" value="Unassembled WGS sequence"/>
</dbReference>
<dbReference type="AlphaFoldDB" id="A0AAU9L0I9"/>
<keyword evidence="3" id="KW-1185">Reference proteome</keyword>
<dbReference type="EMBL" id="CAKLCB010000001">
    <property type="protein sequence ID" value="CAH0513209.1"/>
    <property type="molecule type" value="Genomic_DNA"/>
</dbReference>
<dbReference type="EMBL" id="CAKKTJ010000324">
    <property type="protein sequence ID" value="CAH0480366.1"/>
    <property type="molecule type" value="Genomic_DNA"/>
</dbReference>
<reference evidence="1 3" key="1">
    <citation type="submission" date="2021-11" db="EMBL/GenBank/DDBJ databases">
        <authorList>
            <person name="Islam A."/>
            <person name="Islam S."/>
            <person name="Flora M.S."/>
            <person name="Rahman M."/>
            <person name="Ziaur R.M."/>
            <person name="Epstein J.H."/>
            <person name="Hassan M."/>
            <person name="Klassen M."/>
            <person name="Woodard K."/>
            <person name="Webb A."/>
            <person name="Webby R.J."/>
            <person name="El Zowalaty M.E."/>
        </authorList>
    </citation>
    <scope>NUCLEOTIDE SEQUENCE</scope>
    <source>
        <strain evidence="2">Pbs1</strain>
        <strain evidence="1">Pbs3</strain>
    </source>
</reference>
<evidence type="ECO:0000313" key="1">
    <source>
        <dbReference type="EMBL" id="CAH0480366.1"/>
    </source>
</evidence>